<evidence type="ECO:0000256" key="5">
    <source>
        <dbReference type="ARBA" id="ARBA00023136"/>
    </source>
</evidence>
<dbReference type="Proteomes" id="UP001596143">
    <property type="component" value="Unassembled WGS sequence"/>
</dbReference>
<reference evidence="9" key="1">
    <citation type="journal article" date="2019" name="Int. J. Syst. Evol. Microbiol.">
        <title>The Global Catalogue of Microorganisms (GCM) 10K type strain sequencing project: providing services to taxonomists for standard genome sequencing and annotation.</title>
        <authorList>
            <consortium name="The Broad Institute Genomics Platform"/>
            <consortium name="The Broad Institute Genome Sequencing Center for Infectious Disease"/>
            <person name="Wu L."/>
            <person name="Ma J."/>
        </authorList>
    </citation>
    <scope>NUCLEOTIDE SEQUENCE [LARGE SCALE GENOMIC DNA]</scope>
    <source>
        <strain evidence="9">CGMCC 1.15790</strain>
    </source>
</reference>
<name>A0ABW0U7J1_9BACI</name>
<dbReference type="Pfam" id="PF00893">
    <property type="entry name" value="Multi_Drug_Res"/>
    <property type="match status" value="1"/>
</dbReference>
<comment type="similarity">
    <text evidence="6">Belongs to the drug/metabolite transporter (DMT) superfamily. Small multidrug resistance (SMR) (TC 2.A.7.1) family.</text>
</comment>
<accession>A0ABW0U7J1</accession>
<keyword evidence="5 7" id="KW-0472">Membrane</keyword>
<dbReference type="EMBL" id="JBHSPF010000048">
    <property type="protein sequence ID" value="MFC5629103.1"/>
    <property type="molecule type" value="Genomic_DNA"/>
</dbReference>
<evidence type="ECO:0000256" key="3">
    <source>
        <dbReference type="ARBA" id="ARBA00022692"/>
    </source>
</evidence>
<gene>
    <name evidence="8" type="ORF">ACFPTR_09485</name>
</gene>
<keyword evidence="2" id="KW-1003">Cell membrane</keyword>
<evidence type="ECO:0000256" key="4">
    <source>
        <dbReference type="ARBA" id="ARBA00022989"/>
    </source>
</evidence>
<comment type="caution">
    <text evidence="8">The sequence shown here is derived from an EMBL/GenBank/DDBJ whole genome shotgun (WGS) entry which is preliminary data.</text>
</comment>
<organism evidence="8 9">
    <name type="scientific">Aliibacillus thermotolerans</name>
    <dbReference type="NCBI Taxonomy" id="1834418"/>
    <lineage>
        <taxon>Bacteria</taxon>
        <taxon>Bacillati</taxon>
        <taxon>Bacillota</taxon>
        <taxon>Bacilli</taxon>
        <taxon>Bacillales</taxon>
        <taxon>Bacillaceae</taxon>
        <taxon>Aliibacillus</taxon>
    </lineage>
</organism>
<dbReference type="InterPro" id="IPR037185">
    <property type="entry name" value="EmrE-like"/>
</dbReference>
<proteinExistence type="inferred from homology"/>
<feature type="transmembrane region" description="Helical" evidence="7">
    <location>
        <begin position="56"/>
        <end position="75"/>
    </location>
</feature>
<keyword evidence="4 7" id="KW-1133">Transmembrane helix</keyword>
<dbReference type="InterPro" id="IPR045324">
    <property type="entry name" value="Small_multidrug_res"/>
</dbReference>
<dbReference type="RefSeq" id="WP_270897394.1">
    <property type="nucleotide sequence ID" value="NZ_JBHSPF010000048.1"/>
</dbReference>
<keyword evidence="9" id="KW-1185">Reference proteome</keyword>
<dbReference type="InterPro" id="IPR000390">
    <property type="entry name" value="Small_drug/metabolite_transptr"/>
</dbReference>
<dbReference type="PANTHER" id="PTHR30561:SF7">
    <property type="entry name" value="GUANIDINIUM EFFLUX SYSTEM SUBUNIT GDNC-RELATED"/>
    <property type="match status" value="1"/>
</dbReference>
<protein>
    <submittedName>
        <fullName evidence="8">DMT family transporter</fullName>
    </submittedName>
</protein>
<evidence type="ECO:0000256" key="6">
    <source>
        <dbReference type="RuleBase" id="RU003942"/>
    </source>
</evidence>
<evidence type="ECO:0000256" key="1">
    <source>
        <dbReference type="ARBA" id="ARBA00004651"/>
    </source>
</evidence>
<dbReference type="SUPFAM" id="SSF103481">
    <property type="entry name" value="Multidrug resistance efflux transporter EmrE"/>
    <property type="match status" value="1"/>
</dbReference>
<dbReference type="PANTHER" id="PTHR30561">
    <property type="entry name" value="SMR FAMILY PROTON-DEPENDENT DRUG EFFLUX TRANSPORTER SUGE"/>
    <property type="match status" value="1"/>
</dbReference>
<evidence type="ECO:0000256" key="2">
    <source>
        <dbReference type="ARBA" id="ARBA00022475"/>
    </source>
</evidence>
<comment type="subcellular location">
    <subcellularLocation>
        <location evidence="1 6">Cell membrane</location>
        <topology evidence="1 6">Multi-pass membrane protein</topology>
    </subcellularLocation>
</comment>
<sequence length="117" mass="12854">MAWLYVLGAAIVEVFWVIGLKYSDSVLDWLGTMIAIIFSFYFIIKACETLPTGTVYAVFTGSGASVIVLLDFLVFGEEFAIGKFLLLVLIITGVVGIKITTDDKETAARRRQEDGGY</sequence>
<keyword evidence="3 6" id="KW-0812">Transmembrane</keyword>
<evidence type="ECO:0000256" key="7">
    <source>
        <dbReference type="SAM" id="Phobius"/>
    </source>
</evidence>
<feature type="transmembrane region" description="Helical" evidence="7">
    <location>
        <begin position="81"/>
        <end position="101"/>
    </location>
</feature>
<evidence type="ECO:0000313" key="8">
    <source>
        <dbReference type="EMBL" id="MFC5629103.1"/>
    </source>
</evidence>
<evidence type="ECO:0000313" key="9">
    <source>
        <dbReference type="Proteomes" id="UP001596143"/>
    </source>
</evidence>
<dbReference type="Gene3D" id="1.10.3730.20">
    <property type="match status" value="1"/>
</dbReference>
<feature type="transmembrane region" description="Helical" evidence="7">
    <location>
        <begin position="26"/>
        <end position="44"/>
    </location>
</feature>